<protein>
    <submittedName>
        <fullName evidence="1">Uncharacterized protein</fullName>
    </submittedName>
</protein>
<keyword evidence="2" id="KW-1185">Reference proteome</keyword>
<proteinExistence type="predicted"/>
<dbReference type="HOGENOM" id="CLU_2247618_0_0_10"/>
<evidence type="ECO:0000313" key="1">
    <source>
        <dbReference type="EMBL" id="ACF45200.1"/>
    </source>
</evidence>
<accession>B4S3A6</accession>
<organism evidence="1 2">
    <name type="scientific">Prosthecochloris aestuarii (strain DSM 271 / SK 413)</name>
    <dbReference type="NCBI Taxonomy" id="290512"/>
    <lineage>
        <taxon>Bacteria</taxon>
        <taxon>Pseudomonadati</taxon>
        <taxon>Chlorobiota</taxon>
        <taxon>Chlorobiia</taxon>
        <taxon>Chlorobiales</taxon>
        <taxon>Chlorobiaceae</taxon>
        <taxon>Prosthecochloris</taxon>
    </lineage>
</organism>
<sequence length="104" mass="11959">MREGGKMAEKATCFLKVLRVEGTVFPQGSLKSTAVRKEKKSGFLRKDLDVRVRFPTLGARLKWRPTEKVGCFLTVLTRENQQILMTMSRERKVEKVFGKLNVNE</sequence>
<dbReference type="KEGG" id="paa:Paes_0140"/>
<gene>
    <name evidence="1" type="ordered locus">Paes_0140</name>
</gene>
<dbReference type="AlphaFoldDB" id="B4S3A6"/>
<dbReference type="Proteomes" id="UP000002725">
    <property type="component" value="Chromosome"/>
</dbReference>
<name>B4S3A6_PROA2</name>
<dbReference type="EMBL" id="CP001108">
    <property type="protein sequence ID" value="ACF45200.1"/>
    <property type="molecule type" value="Genomic_DNA"/>
</dbReference>
<reference evidence="1" key="1">
    <citation type="submission" date="2008-06" db="EMBL/GenBank/DDBJ databases">
        <title>Complete sequence of chromosome of Prosthecochloris aestuarii DSM 271.</title>
        <authorList>
            <consortium name="US DOE Joint Genome Institute"/>
            <person name="Lucas S."/>
            <person name="Copeland A."/>
            <person name="Lapidus A."/>
            <person name="Glavina del Rio T."/>
            <person name="Dalin E."/>
            <person name="Tice H."/>
            <person name="Bruce D."/>
            <person name="Goodwin L."/>
            <person name="Pitluck S."/>
            <person name="Schmutz J."/>
            <person name="Larimer F."/>
            <person name="Land M."/>
            <person name="Hauser L."/>
            <person name="Kyrpides N."/>
            <person name="Anderson I."/>
            <person name="Liu Z."/>
            <person name="Li T."/>
            <person name="Zhao F."/>
            <person name="Overmann J."/>
            <person name="Bryant D.A."/>
            <person name="Richardson P."/>
        </authorList>
    </citation>
    <scope>NUCLEOTIDE SEQUENCE [LARGE SCALE GENOMIC DNA]</scope>
    <source>
        <strain evidence="1">DSM 271</strain>
    </source>
</reference>
<evidence type="ECO:0000313" key="2">
    <source>
        <dbReference type="Proteomes" id="UP000002725"/>
    </source>
</evidence>